<dbReference type="PANTHER" id="PTHR23517:SF2">
    <property type="entry name" value="MULTIDRUG RESISTANCE PROTEIN MDTH"/>
    <property type="match status" value="1"/>
</dbReference>
<evidence type="ECO:0000256" key="6">
    <source>
        <dbReference type="ARBA" id="ARBA00023136"/>
    </source>
</evidence>
<feature type="transmembrane region" description="Helical" evidence="7">
    <location>
        <begin position="231"/>
        <end position="253"/>
    </location>
</feature>
<evidence type="ECO:0000256" key="2">
    <source>
        <dbReference type="ARBA" id="ARBA00022448"/>
    </source>
</evidence>
<dbReference type="PROSITE" id="PS50850">
    <property type="entry name" value="MFS"/>
    <property type="match status" value="1"/>
</dbReference>
<feature type="transmembrane region" description="Helical" evidence="7">
    <location>
        <begin position="265"/>
        <end position="284"/>
    </location>
</feature>
<dbReference type="AlphaFoldDB" id="A0A1I0GMW3"/>
<keyword evidence="3" id="KW-1003">Cell membrane</keyword>
<dbReference type="EMBL" id="FOIJ01000004">
    <property type="protein sequence ID" value="SET72357.1"/>
    <property type="molecule type" value="Genomic_DNA"/>
</dbReference>
<name>A0A1I0GMW3_9BACT</name>
<reference evidence="10" key="1">
    <citation type="submission" date="2016-10" db="EMBL/GenBank/DDBJ databases">
        <authorList>
            <person name="Varghese N."/>
            <person name="Submissions S."/>
        </authorList>
    </citation>
    <scope>NUCLEOTIDE SEQUENCE [LARGE SCALE GENOMIC DNA]</scope>
    <source>
        <strain evidence="10">DSM 16858</strain>
    </source>
</reference>
<dbReference type="InterPro" id="IPR011701">
    <property type="entry name" value="MFS"/>
</dbReference>
<dbReference type="GO" id="GO:0005886">
    <property type="term" value="C:plasma membrane"/>
    <property type="evidence" value="ECO:0007669"/>
    <property type="project" value="UniProtKB-SubCell"/>
</dbReference>
<evidence type="ECO:0000313" key="10">
    <source>
        <dbReference type="Proteomes" id="UP000199181"/>
    </source>
</evidence>
<dbReference type="CDD" id="cd17329">
    <property type="entry name" value="MFS_MdtH_MDR_like"/>
    <property type="match status" value="1"/>
</dbReference>
<feature type="transmembrane region" description="Helical" evidence="7">
    <location>
        <begin position="384"/>
        <end position="403"/>
    </location>
</feature>
<evidence type="ECO:0000256" key="3">
    <source>
        <dbReference type="ARBA" id="ARBA00022475"/>
    </source>
</evidence>
<feature type="transmembrane region" description="Helical" evidence="7">
    <location>
        <begin position="320"/>
        <end position="346"/>
    </location>
</feature>
<evidence type="ECO:0000259" key="8">
    <source>
        <dbReference type="PROSITE" id="PS50850"/>
    </source>
</evidence>
<dbReference type="InterPro" id="IPR005829">
    <property type="entry name" value="Sugar_transporter_CS"/>
</dbReference>
<keyword evidence="2" id="KW-0813">Transport</keyword>
<keyword evidence="6 7" id="KW-0472">Membrane</keyword>
<dbReference type="InterPro" id="IPR020846">
    <property type="entry name" value="MFS_dom"/>
</dbReference>
<dbReference type="SUPFAM" id="SSF103473">
    <property type="entry name" value="MFS general substrate transporter"/>
    <property type="match status" value="1"/>
</dbReference>
<dbReference type="Proteomes" id="UP000199181">
    <property type="component" value="Unassembled WGS sequence"/>
</dbReference>
<feature type="transmembrane region" description="Helical" evidence="7">
    <location>
        <begin position="296"/>
        <end position="314"/>
    </location>
</feature>
<feature type="transmembrane region" description="Helical" evidence="7">
    <location>
        <begin position="154"/>
        <end position="174"/>
    </location>
</feature>
<feature type="transmembrane region" description="Helical" evidence="7">
    <location>
        <begin position="180"/>
        <end position="200"/>
    </location>
</feature>
<sequence length="427" mass="45829">MLRAVMALTSLPARVTAQVRAAAGGLPATFWFLWTGTLVNRLGSFVTPLLAIYLTRERGFSAEQAGLVASLQGAGAVLSGPLGGAIADRLGRRAALVLSLWLGSAGMLFLGFSETFLWIHLAAFTLGILGEMYRPVVSTTIADVVRPEDRVRAYGLLFWVVNIGFAIALPLAGWASQAGFRLLFIADAATTFVYGCLVWWRVPESRSPRGPSARSFLPSLRPMLAPLKDKVFRGFGIPTFLGAFIFFQSMVSLSLDLKDRGFTTAQFGLVMSVNGTLIVLLQPFLSTWVSRWRRSAVLAASGLLTGVGFGLHALSVNLTLAALAVAVWTLGEILSGAVSLSVVADLAPPEQRGSYQGAYYMLWGLAGCAAPAVGGWVLDHLGRNVLWGGCLLLGLLVAVWHLAVAQDRRRHMEALRLKFEGVSAHED</sequence>
<evidence type="ECO:0000256" key="1">
    <source>
        <dbReference type="ARBA" id="ARBA00004651"/>
    </source>
</evidence>
<keyword evidence="4 7" id="KW-0812">Transmembrane</keyword>
<dbReference type="InterPro" id="IPR036259">
    <property type="entry name" value="MFS_trans_sf"/>
</dbReference>
<feature type="transmembrane region" description="Helical" evidence="7">
    <location>
        <begin position="94"/>
        <end position="110"/>
    </location>
</feature>
<proteinExistence type="predicted"/>
<feature type="transmembrane region" description="Helical" evidence="7">
    <location>
        <begin position="116"/>
        <end position="133"/>
    </location>
</feature>
<dbReference type="PANTHER" id="PTHR23517">
    <property type="entry name" value="RESISTANCE PROTEIN MDTM, PUTATIVE-RELATED-RELATED"/>
    <property type="match status" value="1"/>
</dbReference>
<accession>A0A1I0GMW3</accession>
<evidence type="ECO:0000313" key="9">
    <source>
        <dbReference type="EMBL" id="SET72357.1"/>
    </source>
</evidence>
<keyword evidence="5 7" id="KW-1133">Transmembrane helix</keyword>
<dbReference type="Gene3D" id="1.20.1250.20">
    <property type="entry name" value="MFS general substrate transporter like domains"/>
    <property type="match status" value="1"/>
</dbReference>
<gene>
    <name evidence="9" type="ORF">SAMN05443639_10469</name>
</gene>
<dbReference type="RefSeq" id="WP_245767334.1">
    <property type="nucleotide sequence ID" value="NZ_FOIJ01000004.1"/>
</dbReference>
<feature type="transmembrane region" description="Helical" evidence="7">
    <location>
        <begin position="31"/>
        <end position="54"/>
    </location>
</feature>
<protein>
    <submittedName>
        <fullName evidence="9">Predicted arabinose efflux permease, MFS family</fullName>
    </submittedName>
</protein>
<feature type="domain" description="Major facilitator superfamily (MFS) profile" evidence="8">
    <location>
        <begin position="29"/>
        <end position="406"/>
    </location>
</feature>
<evidence type="ECO:0000256" key="5">
    <source>
        <dbReference type="ARBA" id="ARBA00022989"/>
    </source>
</evidence>
<feature type="transmembrane region" description="Helical" evidence="7">
    <location>
        <begin position="358"/>
        <end position="378"/>
    </location>
</feature>
<keyword evidence="10" id="KW-1185">Reference proteome</keyword>
<evidence type="ECO:0000256" key="4">
    <source>
        <dbReference type="ARBA" id="ARBA00022692"/>
    </source>
</evidence>
<dbReference type="InterPro" id="IPR050171">
    <property type="entry name" value="MFS_Transporters"/>
</dbReference>
<comment type="subcellular location">
    <subcellularLocation>
        <location evidence="1">Cell membrane</location>
        <topology evidence="1">Multi-pass membrane protein</topology>
    </subcellularLocation>
</comment>
<evidence type="ECO:0000256" key="7">
    <source>
        <dbReference type="SAM" id="Phobius"/>
    </source>
</evidence>
<dbReference type="GO" id="GO:0022857">
    <property type="term" value="F:transmembrane transporter activity"/>
    <property type="evidence" value="ECO:0007669"/>
    <property type="project" value="InterPro"/>
</dbReference>
<organism evidence="9 10">
    <name type="scientific">Stigmatella erecta</name>
    <dbReference type="NCBI Taxonomy" id="83460"/>
    <lineage>
        <taxon>Bacteria</taxon>
        <taxon>Pseudomonadati</taxon>
        <taxon>Myxococcota</taxon>
        <taxon>Myxococcia</taxon>
        <taxon>Myxococcales</taxon>
        <taxon>Cystobacterineae</taxon>
        <taxon>Archangiaceae</taxon>
        <taxon>Stigmatella</taxon>
    </lineage>
</organism>
<dbReference type="PROSITE" id="PS00216">
    <property type="entry name" value="SUGAR_TRANSPORT_1"/>
    <property type="match status" value="1"/>
</dbReference>
<dbReference type="Pfam" id="PF07690">
    <property type="entry name" value="MFS_1"/>
    <property type="match status" value="1"/>
</dbReference>